<dbReference type="RefSeq" id="WP_378091550.1">
    <property type="nucleotide sequence ID" value="NZ_JBHSEP010000001.1"/>
</dbReference>
<dbReference type="Gene3D" id="3.10.129.10">
    <property type="entry name" value="Hotdog Thioesterase"/>
    <property type="match status" value="1"/>
</dbReference>
<dbReference type="Pfam" id="PF13279">
    <property type="entry name" value="4HBT_2"/>
    <property type="match status" value="1"/>
</dbReference>
<dbReference type="Proteomes" id="UP001596028">
    <property type="component" value="Unassembled WGS sequence"/>
</dbReference>
<comment type="similarity">
    <text evidence="1">Belongs to the 4-hydroxybenzoyl-CoA thioesterase family.</text>
</comment>
<dbReference type="PIRSF" id="PIRSF003230">
    <property type="entry name" value="YbgC"/>
    <property type="match status" value="1"/>
</dbReference>
<dbReference type="PANTHER" id="PTHR31793:SF27">
    <property type="entry name" value="NOVEL THIOESTERASE SUPERFAMILY DOMAIN AND SAPOSIN A-TYPE DOMAIN CONTAINING PROTEIN (0610012H03RIK)"/>
    <property type="match status" value="1"/>
</dbReference>
<protein>
    <submittedName>
        <fullName evidence="3">Acyl-CoA thioesterase</fullName>
        <ecNumber evidence="3">3.1.2.-</ecNumber>
    </submittedName>
</protein>
<accession>A0ABV9F845</accession>
<dbReference type="EMBL" id="JBHSEP010000001">
    <property type="protein sequence ID" value="MFC4596926.1"/>
    <property type="molecule type" value="Genomic_DNA"/>
</dbReference>
<dbReference type="SUPFAM" id="SSF54637">
    <property type="entry name" value="Thioesterase/thiol ester dehydrase-isomerase"/>
    <property type="match status" value="1"/>
</dbReference>
<evidence type="ECO:0000256" key="2">
    <source>
        <dbReference type="ARBA" id="ARBA00022801"/>
    </source>
</evidence>
<reference evidence="4" key="1">
    <citation type="journal article" date="2019" name="Int. J. Syst. Evol. Microbiol.">
        <title>The Global Catalogue of Microorganisms (GCM) 10K type strain sequencing project: providing services to taxonomists for standard genome sequencing and annotation.</title>
        <authorList>
            <consortium name="The Broad Institute Genomics Platform"/>
            <consortium name="The Broad Institute Genome Sequencing Center for Infectious Disease"/>
            <person name="Wu L."/>
            <person name="Ma J."/>
        </authorList>
    </citation>
    <scope>NUCLEOTIDE SEQUENCE [LARGE SCALE GENOMIC DNA]</scope>
    <source>
        <strain evidence="4">CCUG 49571</strain>
    </source>
</reference>
<evidence type="ECO:0000256" key="1">
    <source>
        <dbReference type="ARBA" id="ARBA00005953"/>
    </source>
</evidence>
<gene>
    <name evidence="3" type="ORF">ACFO3S_01640</name>
</gene>
<dbReference type="PROSITE" id="PS01328">
    <property type="entry name" value="4HBCOA_THIOESTERASE"/>
    <property type="match status" value="1"/>
</dbReference>
<dbReference type="NCBIfam" id="TIGR00051">
    <property type="entry name" value="YbgC/FadM family acyl-CoA thioesterase"/>
    <property type="match status" value="1"/>
</dbReference>
<comment type="caution">
    <text evidence="3">The sequence shown here is derived from an EMBL/GenBank/DDBJ whole genome shotgun (WGS) entry which is preliminary data.</text>
</comment>
<evidence type="ECO:0000313" key="3">
    <source>
        <dbReference type="EMBL" id="MFC4596926.1"/>
    </source>
</evidence>
<organism evidence="3 4">
    <name type="scientific">Cohnella hongkongensis</name>
    <dbReference type="NCBI Taxonomy" id="178337"/>
    <lineage>
        <taxon>Bacteria</taxon>
        <taxon>Bacillati</taxon>
        <taxon>Bacillota</taxon>
        <taxon>Bacilli</taxon>
        <taxon>Bacillales</taxon>
        <taxon>Paenibacillaceae</taxon>
        <taxon>Cohnella</taxon>
    </lineage>
</organism>
<dbReference type="GO" id="GO:0016787">
    <property type="term" value="F:hydrolase activity"/>
    <property type="evidence" value="ECO:0007669"/>
    <property type="project" value="UniProtKB-KW"/>
</dbReference>
<dbReference type="InterPro" id="IPR050563">
    <property type="entry name" value="4-hydroxybenzoyl-CoA_TE"/>
</dbReference>
<dbReference type="InterPro" id="IPR008272">
    <property type="entry name" value="HB-CoA_thioesterase_AS"/>
</dbReference>
<proteinExistence type="inferred from homology"/>
<name>A0ABV9F845_9BACL</name>
<dbReference type="PANTHER" id="PTHR31793">
    <property type="entry name" value="4-HYDROXYBENZOYL-COA THIOESTERASE FAMILY MEMBER"/>
    <property type="match status" value="1"/>
</dbReference>
<dbReference type="CDD" id="cd00586">
    <property type="entry name" value="4HBT"/>
    <property type="match status" value="1"/>
</dbReference>
<dbReference type="InterPro" id="IPR029069">
    <property type="entry name" value="HotDog_dom_sf"/>
</dbReference>
<keyword evidence="4" id="KW-1185">Reference proteome</keyword>
<evidence type="ECO:0000313" key="4">
    <source>
        <dbReference type="Proteomes" id="UP001596028"/>
    </source>
</evidence>
<dbReference type="EC" id="3.1.2.-" evidence="3"/>
<sequence>MGRWFLHPLRVRYQETDQMGVVYHVNYLNWFEIGRTEWVRRAGISYREMEARGLLLPVTNLEASFRQAARYDEWITICTKVAELTSLRVGFESRIFGGDLTASLGDACEDEEPPGDLLVKGGTRHVWVNREWKPVRFAREAPDWYDKMVALAGLDR</sequence>
<dbReference type="InterPro" id="IPR006684">
    <property type="entry name" value="YbgC/YbaW"/>
</dbReference>
<keyword evidence="2 3" id="KW-0378">Hydrolase</keyword>